<organism evidence="2">
    <name type="scientific">Steinernema carpocapsae</name>
    <name type="common">Entomopathogenic nematode</name>
    <dbReference type="NCBI Taxonomy" id="34508"/>
    <lineage>
        <taxon>Eukaryota</taxon>
        <taxon>Metazoa</taxon>
        <taxon>Ecdysozoa</taxon>
        <taxon>Nematoda</taxon>
        <taxon>Chromadorea</taxon>
        <taxon>Rhabditida</taxon>
        <taxon>Tylenchina</taxon>
        <taxon>Panagrolaimomorpha</taxon>
        <taxon>Strongyloidoidea</taxon>
        <taxon>Steinernematidae</taxon>
        <taxon>Steinernema</taxon>
    </lineage>
</organism>
<reference evidence="2" key="1">
    <citation type="submission" date="2013-11" db="EMBL/GenBank/DDBJ databases">
        <authorList>
            <person name="Sternberg P."/>
            <person name="Dillman A."/>
            <person name="Macchietto M."/>
        </authorList>
    </citation>
    <scope>NUCLEOTIDE SEQUENCE</scope>
    <source>
        <strain evidence="2">ALL</strain>
    </source>
</reference>
<protein>
    <submittedName>
        <fullName evidence="2">Uncharacterized protein</fullName>
    </submittedName>
</protein>
<evidence type="ECO:0000256" key="1">
    <source>
        <dbReference type="SAM" id="MobiDB-lite"/>
    </source>
</evidence>
<comment type="caution">
    <text evidence="2">The sequence shown here is derived from an EMBL/GenBank/DDBJ whole genome shotgun (WGS) entry which is preliminary data.</text>
</comment>
<evidence type="ECO:0000313" key="2">
    <source>
        <dbReference type="EMBL" id="TKR81573.1"/>
    </source>
</evidence>
<gene>
    <name evidence="2" type="ORF">L596_015424</name>
</gene>
<proteinExistence type="predicted"/>
<accession>A0A4U5NFY0</accession>
<dbReference type="EMBL" id="AZBU02000004">
    <property type="protein sequence ID" value="TKR81573.1"/>
    <property type="molecule type" value="Genomic_DNA"/>
</dbReference>
<feature type="region of interest" description="Disordered" evidence="1">
    <location>
        <begin position="175"/>
        <end position="207"/>
    </location>
</feature>
<sequence>MRSATQFVRWCSTPAVRKELPSKELLLQVDWMMESLVPGFMKARLRPFFETVSSNVKLDDEIFKYNVQGRAELHTHVAKVRMYYRYMSPCNKMEYQGSCVYEGEDVIVVLWKLSTLKSDIWSYLPKFMTQKKEVIDVKEGALDIHVTPNGEIYKLVNRKITKEDLNGSKLMAEMKQEQKELREKREKKEAEKELKEMVEEDKKNGFM</sequence>
<dbReference type="OrthoDB" id="5809659at2759"/>
<reference evidence="2" key="3">
    <citation type="journal article" date="2019" name="G3 (Bethesda)">
        <title>Hybrid Assembly of the Genome of the Entomopathogenic Nematode Steinernema carpocapsae Identifies the X-Chromosome.</title>
        <authorList>
            <person name="Serra L."/>
            <person name="Macchietto M."/>
            <person name="Macias-Munoz A."/>
            <person name="McGill C.J."/>
            <person name="Rodriguez I.M."/>
            <person name="Rodriguez B."/>
            <person name="Murad R."/>
            <person name="Mortazavi A."/>
        </authorList>
    </citation>
    <scope>NUCLEOTIDE SEQUENCE</scope>
    <source>
        <strain evidence="2">ALL</strain>
    </source>
</reference>
<reference evidence="2" key="2">
    <citation type="journal article" date="2015" name="Genome Biol.">
        <title>Comparative genomics of Steinernema reveals deeply conserved gene regulatory networks.</title>
        <authorList>
            <person name="Dillman A.R."/>
            <person name="Macchietto M."/>
            <person name="Porter C.F."/>
            <person name="Rogers A."/>
            <person name="Williams B."/>
            <person name="Antoshechkin I."/>
            <person name="Lee M.M."/>
            <person name="Goodwin Z."/>
            <person name="Lu X."/>
            <person name="Lewis E.E."/>
            <person name="Goodrich-Blair H."/>
            <person name="Stock S.P."/>
            <person name="Adams B.J."/>
            <person name="Sternberg P.W."/>
            <person name="Mortazavi A."/>
        </authorList>
    </citation>
    <scope>NUCLEOTIDE SEQUENCE [LARGE SCALE GENOMIC DNA]</scope>
    <source>
        <strain evidence="2">ALL</strain>
    </source>
</reference>
<dbReference type="AlphaFoldDB" id="A0A4U5NFY0"/>
<name>A0A4U5NFY0_STECR</name>